<protein>
    <submittedName>
        <fullName evidence="1">Uncharacterized protein</fullName>
    </submittedName>
</protein>
<dbReference type="EMBL" id="OZ021738">
    <property type="protein sequence ID" value="CAK9320346.1"/>
    <property type="molecule type" value="Genomic_DNA"/>
</dbReference>
<proteinExistence type="predicted"/>
<keyword evidence="2" id="KW-1185">Reference proteome</keyword>
<organism evidence="1 2">
    <name type="scientific">Citrullus colocynthis</name>
    <name type="common">colocynth</name>
    <dbReference type="NCBI Taxonomy" id="252529"/>
    <lineage>
        <taxon>Eukaryota</taxon>
        <taxon>Viridiplantae</taxon>
        <taxon>Streptophyta</taxon>
        <taxon>Embryophyta</taxon>
        <taxon>Tracheophyta</taxon>
        <taxon>Spermatophyta</taxon>
        <taxon>Magnoliopsida</taxon>
        <taxon>eudicotyledons</taxon>
        <taxon>Gunneridae</taxon>
        <taxon>Pentapetalae</taxon>
        <taxon>rosids</taxon>
        <taxon>fabids</taxon>
        <taxon>Cucurbitales</taxon>
        <taxon>Cucurbitaceae</taxon>
        <taxon>Benincaseae</taxon>
        <taxon>Citrullus</taxon>
    </lineage>
</organism>
<reference evidence="1 2" key="1">
    <citation type="submission" date="2024-03" db="EMBL/GenBank/DDBJ databases">
        <authorList>
            <person name="Gkanogiannis A."/>
            <person name="Becerra Lopez-Lavalle L."/>
        </authorList>
    </citation>
    <scope>NUCLEOTIDE SEQUENCE [LARGE SCALE GENOMIC DNA]</scope>
</reference>
<evidence type="ECO:0000313" key="2">
    <source>
        <dbReference type="Proteomes" id="UP001642487"/>
    </source>
</evidence>
<sequence>MYRTQSTILTQIPLSTAHFFSAIKSPVTAYLSDSVVSLRRAKQQFTSNRHFEPHTPNGPPSFFLLSYLPGWRRRSPARPHRRAETPFPATTLHLSVACR</sequence>
<name>A0ABP0YMS3_9ROSI</name>
<evidence type="ECO:0000313" key="1">
    <source>
        <dbReference type="EMBL" id="CAK9320346.1"/>
    </source>
</evidence>
<dbReference type="Proteomes" id="UP001642487">
    <property type="component" value="Chromosome 4"/>
</dbReference>
<accession>A0ABP0YMS3</accession>
<gene>
    <name evidence="1" type="ORF">CITCOLO1_LOCUS12394</name>
</gene>